<dbReference type="Proteomes" id="UP000754644">
    <property type="component" value="Unassembled WGS sequence"/>
</dbReference>
<dbReference type="PROSITE" id="PS50404">
    <property type="entry name" value="GST_NTER"/>
    <property type="match status" value="1"/>
</dbReference>
<dbReference type="InterPro" id="IPR036282">
    <property type="entry name" value="Glutathione-S-Trfase_C_sf"/>
</dbReference>
<name>A0A972VXB2_9GAMM</name>
<proteinExistence type="predicted"/>
<dbReference type="Gene3D" id="1.20.1050.10">
    <property type="match status" value="1"/>
</dbReference>
<dbReference type="InterPro" id="IPR004045">
    <property type="entry name" value="Glutathione_S-Trfase_N"/>
</dbReference>
<dbReference type="InterPro" id="IPR036249">
    <property type="entry name" value="Thioredoxin-like_sf"/>
</dbReference>
<dbReference type="SUPFAM" id="SSF47616">
    <property type="entry name" value="GST C-terminal domain-like"/>
    <property type="match status" value="1"/>
</dbReference>
<dbReference type="PANTHER" id="PTHR44051:SF21">
    <property type="entry name" value="GLUTATHIONE S-TRANSFERASE FAMILY PROTEIN"/>
    <property type="match status" value="1"/>
</dbReference>
<dbReference type="PROSITE" id="PS50405">
    <property type="entry name" value="GST_CTER"/>
    <property type="match status" value="1"/>
</dbReference>
<dbReference type="Pfam" id="PF13409">
    <property type="entry name" value="GST_N_2"/>
    <property type="match status" value="1"/>
</dbReference>
<dbReference type="Gene3D" id="3.40.30.10">
    <property type="entry name" value="Glutaredoxin"/>
    <property type="match status" value="1"/>
</dbReference>
<dbReference type="InterPro" id="IPR010987">
    <property type="entry name" value="Glutathione-S-Trfase_C-like"/>
</dbReference>
<feature type="domain" description="GST N-terminal" evidence="1">
    <location>
        <begin position="1"/>
        <end position="78"/>
    </location>
</feature>
<dbReference type="SFLD" id="SFLDG00358">
    <property type="entry name" value="Main_(cytGST)"/>
    <property type="match status" value="1"/>
</dbReference>
<evidence type="ECO:0000259" key="2">
    <source>
        <dbReference type="PROSITE" id="PS50405"/>
    </source>
</evidence>
<dbReference type="Pfam" id="PF00043">
    <property type="entry name" value="GST_C"/>
    <property type="match status" value="1"/>
</dbReference>
<protein>
    <submittedName>
        <fullName evidence="3">Glutathione S-transferase family protein</fullName>
    </submittedName>
</protein>
<dbReference type="AlphaFoldDB" id="A0A972VXB2"/>
<dbReference type="SFLD" id="SFLDG01150">
    <property type="entry name" value="Main.1:_Beta-like"/>
    <property type="match status" value="1"/>
</dbReference>
<dbReference type="CDD" id="cd03046">
    <property type="entry name" value="GST_N_GTT1_like"/>
    <property type="match status" value="1"/>
</dbReference>
<accession>A0A972VXB2</accession>
<dbReference type="InterPro" id="IPR004046">
    <property type="entry name" value="GST_C"/>
</dbReference>
<gene>
    <name evidence="3" type="ORF">HQ497_08580</name>
</gene>
<dbReference type="EMBL" id="JABMOJ010000318">
    <property type="protein sequence ID" value="NQV65408.1"/>
    <property type="molecule type" value="Genomic_DNA"/>
</dbReference>
<feature type="domain" description="GST C-terminal" evidence="2">
    <location>
        <begin position="84"/>
        <end position="201"/>
    </location>
</feature>
<dbReference type="InterPro" id="IPR040079">
    <property type="entry name" value="Glutathione_S-Trfase"/>
</dbReference>
<evidence type="ECO:0000313" key="3">
    <source>
        <dbReference type="EMBL" id="NQV65408.1"/>
    </source>
</evidence>
<dbReference type="PANTHER" id="PTHR44051">
    <property type="entry name" value="GLUTATHIONE S-TRANSFERASE-RELATED"/>
    <property type="match status" value="1"/>
</dbReference>
<sequence length="201" mass="23069">MKLYHCKDARSLRALWTLEEMGLDYELVNMEFPPRLTQPGYLDINSMGTVPTLVDGTVTLTESSAMCQYLAEKYGPTELGLDVSDPQYGEYLNWLYRSDATLTFPQTLVLRYTRLEPEERRVPQVVADYTQWYYSRLRSVEMALEGRDYLLGDRFTVADIAVGYAVFLGVSLGLDEKYKPNTTAYLARLMARPAFQRARAK</sequence>
<organism evidence="3 4">
    <name type="scientific">SAR86 cluster bacterium</name>
    <dbReference type="NCBI Taxonomy" id="2030880"/>
    <lineage>
        <taxon>Bacteria</taxon>
        <taxon>Pseudomonadati</taxon>
        <taxon>Pseudomonadota</taxon>
        <taxon>Gammaproteobacteria</taxon>
        <taxon>SAR86 cluster</taxon>
    </lineage>
</organism>
<reference evidence="3" key="1">
    <citation type="submission" date="2020-05" db="EMBL/GenBank/DDBJ databases">
        <title>Sulfur intermediates as new biogeochemical hubs in an aquatic model microbial ecosystem.</title>
        <authorList>
            <person name="Vigneron A."/>
        </authorList>
    </citation>
    <scope>NUCLEOTIDE SEQUENCE</scope>
    <source>
        <strain evidence="3">Bin.250</strain>
    </source>
</reference>
<dbReference type="SFLD" id="SFLDS00019">
    <property type="entry name" value="Glutathione_Transferase_(cytos"/>
    <property type="match status" value="1"/>
</dbReference>
<comment type="caution">
    <text evidence="3">The sequence shown here is derived from an EMBL/GenBank/DDBJ whole genome shotgun (WGS) entry which is preliminary data.</text>
</comment>
<evidence type="ECO:0000259" key="1">
    <source>
        <dbReference type="PROSITE" id="PS50404"/>
    </source>
</evidence>
<dbReference type="SUPFAM" id="SSF52833">
    <property type="entry name" value="Thioredoxin-like"/>
    <property type="match status" value="1"/>
</dbReference>
<evidence type="ECO:0000313" key="4">
    <source>
        <dbReference type="Proteomes" id="UP000754644"/>
    </source>
</evidence>